<evidence type="ECO:0000313" key="4">
    <source>
        <dbReference type="EMBL" id="MCA6065397.1"/>
    </source>
</evidence>
<keyword evidence="2" id="KW-0732">Signal</keyword>
<feature type="chain" id="PRO_5045915009" description="TraK C-terminal domain-containing protein" evidence="2">
    <location>
        <begin position="19"/>
        <end position="409"/>
    </location>
</feature>
<comment type="caution">
    <text evidence="4">The sequence shown here is derived from an EMBL/GenBank/DDBJ whole genome shotgun (WGS) entry which is preliminary data.</text>
</comment>
<name>A0ABS7ZUX6_9GAMM</name>
<proteinExistence type="predicted"/>
<dbReference type="Pfam" id="PF23536">
    <property type="entry name" value="TraK_C"/>
    <property type="match status" value="1"/>
</dbReference>
<evidence type="ECO:0000256" key="2">
    <source>
        <dbReference type="SAM" id="SignalP"/>
    </source>
</evidence>
<gene>
    <name evidence="4" type="ORF">I9W95_17505</name>
</gene>
<feature type="domain" description="TraK C-terminal" evidence="3">
    <location>
        <begin position="285"/>
        <end position="386"/>
    </location>
</feature>
<evidence type="ECO:0000259" key="3">
    <source>
        <dbReference type="Pfam" id="PF23536"/>
    </source>
</evidence>
<accession>A0ABS7ZUX6</accession>
<dbReference type="RefSeq" id="WP_225677292.1">
    <property type="nucleotide sequence ID" value="NZ_JAEDAH010000105.1"/>
</dbReference>
<reference evidence="4 5" key="1">
    <citation type="submission" date="2020-12" db="EMBL/GenBank/DDBJ databases">
        <title>Novel Thalassolituus-related marine hydrocarbonoclastic bacteria mediated algae-derived hydrocarbons mineralization in twilight zone of the northern South China Sea.</title>
        <authorList>
            <person name="Dong C."/>
        </authorList>
    </citation>
    <scope>NUCLEOTIDE SEQUENCE [LARGE SCALE GENOMIC DNA]</scope>
    <source>
        <strain evidence="4 5">IMCC1826</strain>
    </source>
</reference>
<protein>
    <recommendedName>
        <fullName evidence="3">TraK C-terminal domain-containing protein</fullName>
    </recommendedName>
</protein>
<sequence length="409" mass="43913">MRIYPLALVVILAGHANAGLSGIPSSVSGVSDTEGQAIADTQEATNNVAGFIRDKAERTFVTPVSQPRPATDARAPVPESGRDVAADPVGVAAAGSESVGEQGDQLGVDGVNPPPFGSGAGGSPSQATLQPIEVELPDGYKEVETTSEGYARIDGDKPSTYVVRVPPLLFTSIELPFAPEFETPFPDAVYVKTKGNMLLVAPKSMVPVNLVIYHPEKPSLSASLVLLPDTQSIPGRLWVRFNPDSIPKSVQAKIRNGFVVDGSDQATLVEKDPSLVSEYERASNHTEFVKRVNLDMAQAFVPEGYEFTEISNGPSGALCGDRRLIGRYTQHLAGESYEIDVFQIRNVASDYVVFEEKSCYRSGVVSVQFNPTNALRPGQEAELIVLRSAEKTISNDRVKRPTKVELSND</sequence>
<evidence type="ECO:0000313" key="5">
    <source>
        <dbReference type="Proteomes" id="UP000714380"/>
    </source>
</evidence>
<keyword evidence="5" id="KW-1185">Reference proteome</keyword>
<dbReference type="InterPro" id="IPR055397">
    <property type="entry name" value="TraK_C"/>
</dbReference>
<dbReference type="Proteomes" id="UP000714380">
    <property type="component" value="Unassembled WGS sequence"/>
</dbReference>
<feature type="region of interest" description="Disordered" evidence="1">
    <location>
        <begin position="63"/>
        <end position="84"/>
    </location>
</feature>
<feature type="signal peptide" evidence="2">
    <location>
        <begin position="1"/>
        <end position="18"/>
    </location>
</feature>
<organism evidence="4 5">
    <name type="scientific">Thalassolituus marinus</name>
    <dbReference type="NCBI Taxonomy" id="671053"/>
    <lineage>
        <taxon>Bacteria</taxon>
        <taxon>Pseudomonadati</taxon>
        <taxon>Pseudomonadota</taxon>
        <taxon>Gammaproteobacteria</taxon>
        <taxon>Oceanospirillales</taxon>
        <taxon>Oceanospirillaceae</taxon>
        <taxon>Thalassolituus</taxon>
    </lineage>
</organism>
<dbReference type="EMBL" id="JAEDAH010000105">
    <property type="protein sequence ID" value="MCA6065397.1"/>
    <property type="molecule type" value="Genomic_DNA"/>
</dbReference>
<evidence type="ECO:0000256" key="1">
    <source>
        <dbReference type="SAM" id="MobiDB-lite"/>
    </source>
</evidence>